<name>A2FQB1_TRIV3</name>
<protein>
    <submittedName>
        <fullName evidence="1">Uncharacterized protein</fullName>
    </submittedName>
</protein>
<dbReference type="KEGG" id="tva:4750616"/>
<reference evidence="1" key="2">
    <citation type="journal article" date="2007" name="Science">
        <title>Draft genome sequence of the sexually transmitted pathogen Trichomonas vaginalis.</title>
        <authorList>
            <person name="Carlton J.M."/>
            <person name="Hirt R.P."/>
            <person name="Silva J.C."/>
            <person name="Delcher A.L."/>
            <person name="Schatz M."/>
            <person name="Zhao Q."/>
            <person name="Wortman J.R."/>
            <person name="Bidwell S.L."/>
            <person name="Alsmark U.C.M."/>
            <person name="Besteiro S."/>
            <person name="Sicheritz-Ponten T."/>
            <person name="Noel C.J."/>
            <person name="Dacks J.B."/>
            <person name="Foster P.G."/>
            <person name="Simillion C."/>
            <person name="Van de Peer Y."/>
            <person name="Miranda-Saavedra D."/>
            <person name="Barton G.J."/>
            <person name="Westrop G.D."/>
            <person name="Mueller S."/>
            <person name="Dessi D."/>
            <person name="Fiori P.L."/>
            <person name="Ren Q."/>
            <person name="Paulsen I."/>
            <person name="Zhang H."/>
            <person name="Bastida-Corcuera F.D."/>
            <person name="Simoes-Barbosa A."/>
            <person name="Brown M.T."/>
            <person name="Hayes R.D."/>
            <person name="Mukherjee M."/>
            <person name="Okumura C.Y."/>
            <person name="Schneider R."/>
            <person name="Smith A.J."/>
            <person name="Vanacova S."/>
            <person name="Villalvazo M."/>
            <person name="Haas B.J."/>
            <person name="Pertea M."/>
            <person name="Feldblyum T.V."/>
            <person name="Utterback T.R."/>
            <person name="Shu C.L."/>
            <person name="Osoegawa K."/>
            <person name="de Jong P.J."/>
            <person name="Hrdy I."/>
            <person name="Horvathova L."/>
            <person name="Zubacova Z."/>
            <person name="Dolezal P."/>
            <person name="Malik S.B."/>
            <person name="Logsdon J.M. Jr."/>
            <person name="Henze K."/>
            <person name="Gupta A."/>
            <person name="Wang C.C."/>
            <person name="Dunne R.L."/>
            <person name="Upcroft J.A."/>
            <person name="Upcroft P."/>
            <person name="White O."/>
            <person name="Salzberg S.L."/>
            <person name="Tang P."/>
            <person name="Chiu C.-H."/>
            <person name="Lee Y.-S."/>
            <person name="Embley T.M."/>
            <person name="Coombs G.H."/>
            <person name="Mottram J.C."/>
            <person name="Tachezy J."/>
            <person name="Fraser-Liggett C.M."/>
            <person name="Johnson P.J."/>
        </authorList>
    </citation>
    <scope>NUCLEOTIDE SEQUENCE [LARGE SCALE GENOMIC DNA]</scope>
    <source>
        <strain evidence="1">G3</strain>
    </source>
</reference>
<dbReference type="Proteomes" id="UP000001542">
    <property type="component" value="Unassembled WGS sequence"/>
</dbReference>
<dbReference type="RefSeq" id="XP_001305831.1">
    <property type="nucleotide sequence ID" value="XM_001305830.1"/>
</dbReference>
<accession>A2FQB1</accession>
<dbReference type="EMBL" id="DS113941">
    <property type="protein sequence ID" value="EAX92901.1"/>
    <property type="molecule type" value="Genomic_DNA"/>
</dbReference>
<organism evidence="1 2">
    <name type="scientific">Trichomonas vaginalis (strain ATCC PRA-98 / G3)</name>
    <dbReference type="NCBI Taxonomy" id="412133"/>
    <lineage>
        <taxon>Eukaryota</taxon>
        <taxon>Metamonada</taxon>
        <taxon>Parabasalia</taxon>
        <taxon>Trichomonadida</taxon>
        <taxon>Trichomonadidae</taxon>
        <taxon>Trichomonas</taxon>
    </lineage>
</organism>
<evidence type="ECO:0000313" key="1">
    <source>
        <dbReference type="EMBL" id="EAX92901.1"/>
    </source>
</evidence>
<proteinExistence type="predicted"/>
<sequence>MSNGIDFAKLTNPKHQQHLSRYLTPRKTGPGTQSNIQKNFKSEYMFLLKCNGVDDTFGNQWFQSQKDKGLKLIQIRDFLSYLITNVDEYRNEVKMGRGVCVRYTFCVFLSYYQNQLSSILSSLGIYNKTADTPTTAEIAYDRAYEEMNEKGVATAAVNLANSLGTTVLTAYLVNYKTVMLAVDKNVIPDPKFAEHLDSQAVFFDIFETF</sequence>
<dbReference type="VEuPathDB" id="TrichDB:TVAG_186710"/>
<dbReference type="VEuPathDB" id="TrichDB:TVAGG3_0687470"/>
<dbReference type="InParanoid" id="A2FQB1"/>
<dbReference type="AlphaFoldDB" id="A2FQB1"/>
<evidence type="ECO:0000313" key="2">
    <source>
        <dbReference type="Proteomes" id="UP000001542"/>
    </source>
</evidence>
<reference evidence="1" key="1">
    <citation type="submission" date="2006-10" db="EMBL/GenBank/DDBJ databases">
        <authorList>
            <person name="Amadeo P."/>
            <person name="Zhao Q."/>
            <person name="Wortman J."/>
            <person name="Fraser-Liggett C."/>
            <person name="Carlton J."/>
        </authorList>
    </citation>
    <scope>NUCLEOTIDE SEQUENCE</scope>
    <source>
        <strain evidence="1">G3</strain>
    </source>
</reference>
<gene>
    <name evidence="1" type="ORF">TVAG_186710</name>
</gene>
<keyword evidence="2" id="KW-1185">Reference proteome</keyword>